<dbReference type="PROSITE" id="PS51266">
    <property type="entry name" value="ZF_CHY"/>
    <property type="match status" value="1"/>
</dbReference>
<keyword evidence="1" id="KW-0479">Metal-binding</keyword>
<dbReference type="EMBL" id="KZ805357">
    <property type="protein sequence ID" value="PVI01441.1"/>
    <property type="molecule type" value="Genomic_DNA"/>
</dbReference>
<reference evidence="6 7" key="1">
    <citation type="journal article" date="2018" name="Sci. Rep.">
        <title>Comparative genomics provides insights into the lifestyle and reveals functional heterogeneity of dark septate endophytic fungi.</title>
        <authorList>
            <person name="Knapp D.G."/>
            <person name="Nemeth J.B."/>
            <person name="Barry K."/>
            <person name="Hainaut M."/>
            <person name="Henrissat B."/>
            <person name="Johnson J."/>
            <person name="Kuo A."/>
            <person name="Lim J.H.P."/>
            <person name="Lipzen A."/>
            <person name="Nolan M."/>
            <person name="Ohm R.A."/>
            <person name="Tamas L."/>
            <person name="Grigoriev I.V."/>
            <person name="Spatafora J.W."/>
            <person name="Nagy L.G."/>
            <person name="Kovacs G.M."/>
        </authorList>
    </citation>
    <scope>NUCLEOTIDE SEQUENCE [LARGE SCALE GENOMIC DNA]</scope>
    <source>
        <strain evidence="6 7">DSE2036</strain>
    </source>
</reference>
<dbReference type="GO" id="GO:0008270">
    <property type="term" value="F:zinc ion binding"/>
    <property type="evidence" value="ECO:0007669"/>
    <property type="project" value="UniProtKB-KW"/>
</dbReference>
<organism evidence="6 7">
    <name type="scientific">Periconia macrospinosa</name>
    <dbReference type="NCBI Taxonomy" id="97972"/>
    <lineage>
        <taxon>Eukaryota</taxon>
        <taxon>Fungi</taxon>
        <taxon>Dikarya</taxon>
        <taxon>Ascomycota</taxon>
        <taxon>Pezizomycotina</taxon>
        <taxon>Dothideomycetes</taxon>
        <taxon>Pleosporomycetidae</taxon>
        <taxon>Pleosporales</taxon>
        <taxon>Massarineae</taxon>
        <taxon>Periconiaceae</taxon>
        <taxon>Periconia</taxon>
    </lineage>
</organism>
<dbReference type="PIRSF" id="PIRSF017292">
    <property type="entry name" value="UCP017292_Znf_CHY"/>
    <property type="match status" value="1"/>
</dbReference>
<dbReference type="Pfam" id="PF05495">
    <property type="entry name" value="zf-CHY"/>
    <property type="match status" value="1"/>
</dbReference>
<keyword evidence="7" id="KW-1185">Reference proteome</keyword>
<gene>
    <name evidence="6" type="ORF">DM02DRAFT_613609</name>
</gene>
<dbReference type="GO" id="GO:0045041">
    <property type="term" value="P:protein import into mitochondrial intermembrane space"/>
    <property type="evidence" value="ECO:0007669"/>
    <property type="project" value="TreeGrafter"/>
</dbReference>
<name>A0A2V1DTI5_9PLEO</name>
<dbReference type="OrthoDB" id="411372at2759"/>
<dbReference type="PANTHER" id="PTHR28082">
    <property type="entry name" value="ZINC FINGER PROTEIN"/>
    <property type="match status" value="1"/>
</dbReference>
<dbReference type="InterPro" id="IPR008913">
    <property type="entry name" value="Znf_CHY"/>
</dbReference>
<evidence type="ECO:0000313" key="6">
    <source>
        <dbReference type="EMBL" id="PVI01441.1"/>
    </source>
</evidence>
<accession>A0A2V1DTI5</accession>
<keyword evidence="3" id="KW-0862">Zinc</keyword>
<evidence type="ECO:0000313" key="7">
    <source>
        <dbReference type="Proteomes" id="UP000244855"/>
    </source>
</evidence>
<feature type="domain" description="CHY-type" evidence="5">
    <location>
        <begin position="19"/>
        <end position="100"/>
    </location>
</feature>
<evidence type="ECO:0000256" key="4">
    <source>
        <dbReference type="PROSITE-ProRule" id="PRU00601"/>
    </source>
</evidence>
<proteinExistence type="predicted"/>
<evidence type="ECO:0000256" key="2">
    <source>
        <dbReference type="ARBA" id="ARBA00022771"/>
    </source>
</evidence>
<dbReference type="AlphaFoldDB" id="A0A2V1DTI5"/>
<dbReference type="InterPro" id="IPR037274">
    <property type="entry name" value="Znf_CHY_sf"/>
</dbReference>
<dbReference type="PANTHER" id="PTHR28082:SF1">
    <property type="entry name" value="HELPER OF TIM PROTEIN 13"/>
    <property type="match status" value="1"/>
</dbReference>
<dbReference type="InterPro" id="IPR016694">
    <property type="entry name" value="UCP017292"/>
</dbReference>
<evidence type="ECO:0000259" key="5">
    <source>
        <dbReference type="PROSITE" id="PS51266"/>
    </source>
</evidence>
<evidence type="ECO:0000256" key="1">
    <source>
        <dbReference type="ARBA" id="ARBA00022723"/>
    </source>
</evidence>
<dbReference type="GO" id="GO:0005758">
    <property type="term" value="C:mitochondrial intermembrane space"/>
    <property type="evidence" value="ECO:0007669"/>
    <property type="project" value="TreeGrafter"/>
</dbReference>
<dbReference type="InterPro" id="IPR052604">
    <property type="entry name" value="Mito_Tim_assembly_helper"/>
</dbReference>
<dbReference type="STRING" id="97972.A0A2V1DTI5"/>
<dbReference type="Proteomes" id="UP000244855">
    <property type="component" value="Unassembled WGS sequence"/>
</dbReference>
<dbReference type="SUPFAM" id="SSF161219">
    <property type="entry name" value="CHY zinc finger-like"/>
    <property type="match status" value="1"/>
</dbReference>
<evidence type="ECO:0000256" key="3">
    <source>
        <dbReference type="ARBA" id="ARBA00022833"/>
    </source>
</evidence>
<protein>
    <submittedName>
        <fullName evidence="6">CHY zinc finger family protein</fullName>
    </submittedName>
</protein>
<sequence>MSSTPPQTPQSRPSVHGLALTPLTQCQHYHSPLDIIAIQHFCCRKFYACISCHNALETHTSDVWPREKREEKAVLCGKCGHVLGIEEYMNSGSRCTECREGFNPGCKGHWGLYFEV</sequence>
<keyword evidence="2 4" id="KW-0863">Zinc-finger</keyword>